<dbReference type="InterPro" id="IPR041635">
    <property type="entry name" value="Type_ISP_LLaBIII_C"/>
</dbReference>
<dbReference type="GO" id="GO:0003677">
    <property type="term" value="F:DNA binding"/>
    <property type="evidence" value="ECO:0007669"/>
    <property type="project" value="InterPro"/>
</dbReference>
<dbReference type="EMBL" id="LCIZ01000013">
    <property type="protein sequence ID" value="KKT67235.1"/>
    <property type="molecule type" value="Genomic_DNA"/>
</dbReference>
<comment type="caution">
    <text evidence="7">The sequence shown here is derived from an EMBL/GenBank/DDBJ whole genome shotgun (WGS) entry which is preliminary data.</text>
</comment>
<dbReference type="PRINTS" id="PR00507">
    <property type="entry name" value="N12N6MTFRASE"/>
</dbReference>
<dbReference type="GO" id="GO:0008170">
    <property type="term" value="F:N-methyltransferase activity"/>
    <property type="evidence" value="ECO:0007669"/>
    <property type="project" value="InterPro"/>
</dbReference>
<organism evidence="7 8">
    <name type="scientific">Candidatus Curtissbacteria bacterium GW2011_GWC1_44_33</name>
    <dbReference type="NCBI Taxonomy" id="1618413"/>
    <lineage>
        <taxon>Bacteria</taxon>
        <taxon>Candidatus Curtissiibacteriota</taxon>
    </lineage>
</organism>
<evidence type="ECO:0000256" key="4">
    <source>
        <dbReference type="ARBA" id="ARBA00047942"/>
    </source>
</evidence>
<evidence type="ECO:0000259" key="5">
    <source>
        <dbReference type="Pfam" id="PF02384"/>
    </source>
</evidence>
<dbReference type="EC" id="2.1.1.72" evidence="1"/>
<feature type="domain" description="DNA methylase adenine-specific" evidence="5">
    <location>
        <begin position="301"/>
        <end position="568"/>
    </location>
</feature>
<evidence type="ECO:0000256" key="3">
    <source>
        <dbReference type="ARBA" id="ARBA00022679"/>
    </source>
</evidence>
<name>A0A0G1J7H5_9BACT</name>
<dbReference type="InterPro" id="IPR003356">
    <property type="entry name" value="DNA_methylase_A-5"/>
</dbReference>
<dbReference type="Proteomes" id="UP000033901">
    <property type="component" value="Unassembled WGS sequence"/>
</dbReference>
<dbReference type="GO" id="GO:0009007">
    <property type="term" value="F:site-specific DNA-methyltransferase (adenine-specific) activity"/>
    <property type="evidence" value="ECO:0007669"/>
    <property type="project" value="UniProtKB-EC"/>
</dbReference>
<comment type="catalytic activity">
    <reaction evidence="4">
        <text>a 2'-deoxyadenosine in DNA + S-adenosyl-L-methionine = an N(6)-methyl-2'-deoxyadenosine in DNA + S-adenosyl-L-homocysteine + H(+)</text>
        <dbReference type="Rhea" id="RHEA:15197"/>
        <dbReference type="Rhea" id="RHEA-COMP:12418"/>
        <dbReference type="Rhea" id="RHEA-COMP:12419"/>
        <dbReference type="ChEBI" id="CHEBI:15378"/>
        <dbReference type="ChEBI" id="CHEBI:57856"/>
        <dbReference type="ChEBI" id="CHEBI:59789"/>
        <dbReference type="ChEBI" id="CHEBI:90615"/>
        <dbReference type="ChEBI" id="CHEBI:90616"/>
        <dbReference type="EC" id="2.1.1.72"/>
    </reaction>
</comment>
<sequence>MLEKYFQDLFKTMKLGDAREESYYPDLKKLLETWSEKGKRNIFVTPLPKKTEAGNPDFRIWNGKEKIVGYIEAKDPKVENLDSVEDSEQLKRYRGTFPNLILTNFFEFRLYRNGQLVEKVSIGRPFIIHQLKIVPPAENQEKFLQFLDQFFSFSIPKTTTAKALAIELAKRTRFLRDNVIAEELKEENVGGTQTLEGFYKAFKDHLIASLTLQDFSDLFAQTITYGLFAARSRATNGFNRKLAYDYIPHTIGILRDVFRFISSADLPQSMEWIIDDIAEVLATSDVKKIMENFYKEGRGHDPIIHFYETFLAEYDPKERAKRGVYYTPEPVVSYIVRSIHKLLKEKFGKEDGFATQSVTVLDPASGTLTFPVEAIRQSVTEFKDKYGEGGVSGLIKTHILKNFYAFELMMASYAIGHLKVGFILDEFGYKLSGNERFNLFLTNTLDFTKEDPSKFPGVFEQAIAKESLEALKVKEDIPIMVVMGNPPYSVSSTNIVKEGTEFYNLYESYKEVVRKKERNIQPLSDDYIKFIAFAHWKVKQAGQGIVGMITNNSYLDGLIHRDLRRKLLEDFSEIYILNLHGSTKRQEKTPEGEKDENVFDIQQGVSIILLIKNDNLKKSVKYADVWGLREEKYSYLEKNNVSDTRWRSIKPQPPHNFFTIKDFEGIELYDQFVPLDKIFRQLNAGVATGKDDLLVSFNKDDLVRKLSIAEKTLFDISMQSYKIPQVLGDRLFEELKGLEIENSIVPYNYRPFDVRYVVYNKRILQRARDVIMGSFLKPNLGLVSLKGIRKQGLGYFFVTDKVTDRHILDTSADTAYVFPLYIYNSSEQQGLLEEIHKSNNLQWGNLGWLETLQSFTSSLSGNFIQPTEAIFYYVYAILYSNIYREKYQEFLKIDFPRIPFAKDYHLFQALAQRGEQLVNLHLLKDEELQRPIAKFQGGGDNQVEKREYEKFLERLHINDSQYFNGVKSEVWNYYIGGYQVLDKWLKDRVGKALSAEDVRHYCKIATAISRTIDIQKEIDRVYPKVENDLR</sequence>
<dbReference type="AlphaFoldDB" id="A0A0G1J7H5"/>
<dbReference type="PANTHER" id="PTHR33841:SF1">
    <property type="entry name" value="DNA METHYLTRANSFERASE A"/>
    <property type="match status" value="1"/>
</dbReference>
<keyword evidence="2 7" id="KW-0489">Methyltransferase</keyword>
<evidence type="ECO:0000313" key="8">
    <source>
        <dbReference type="Proteomes" id="UP000033901"/>
    </source>
</evidence>
<proteinExistence type="predicted"/>
<dbReference type="GO" id="GO:0032259">
    <property type="term" value="P:methylation"/>
    <property type="evidence" value="ECO:0007669"/>
    <property type="project" value="UniProtKB-KW"/>
</dbReference>
<protein>
    <recommendedName>
        <fullName evidence="1">site-specific DNA-methyltransferase (adenine-specific)</fullName>
        <ecNumber evidence="1">2.1.1.72</ecNumber>
    </recommendedName>
</protein>
<dbReference type="InterPro" id="IPR050953">
    <property type="entry name" value="N4_N6_ade-DNA_methylase"/>
</dbReference>
<dbReference type="Pfam" id="PF02384">
    <property type="entry name" value="N6_Mtase"/>
    <property type="match status" value="1"/>
</dbReference>
<evidence type="ECO:0000256" key="2">
    <source>
        <dbReference type="ARBA" id="ARBA00022603"/>
    </source>
</evidence>
<feature type="domain" description="Type ISP restriction-modification enzyme LLaBIII C-terminal specificity" evidence="6">
    <location>
        <begin position="677"/>
        <end position="1013"/>
    </location>
</feature>
<gene>
    <name evidence="7" type="ORF">UW61_C0013G0004</name>
</gene>
<evidence type="ECO:0000313" key="7">
    <source>
        <dbReference type="EMBL" id="KKT67235.1"/>
    </source>
</evidence>
<accession>A0A0G1J7H5</accession>
<dbReference type="PANTHER" id="PTHR33841">
    <property type="entry name" value="DNA METHYLTRANSFERASE YEEA-RELATED"/>
    <property type="match status" value="1"/>
</dbReference>
<evidence type="ECO:0000259" key="6">
    <source>
        <dbReference type="Pfam" id="PF18135"/>
    </source>
</evidence>
<dbReference type="InterPro" id="IPR029063">
    <property type="entry name" value="SAM-dependent_MTases_sf"/>
</dbReference>
<dbReference type="Gene3D" id="3.40.50.150">
    <property type="entry name" value="Vaccinia Virus protein VP39"/>
    <property type="match status" value="1"/>
</dbReference>
<dbReference type="PATRIC" id="fig|1618413.3.peg.188"/>
<keyword evidence="3 7" id="KW-0808">Transferase</keyword>
<reference evidence="7 8" key="1">
    <citation type="journal article" date="2015" name="Nature">
        <title>rRNA introns, odd ribosomes, and small enigmatic genomes across a large radiation of phyla.</title>
        <authorList>
            <person name="Brown C.T."/>
            <person name="Hug L.A."/>
            <person name="Thomas B.C."/>
            <person name="Sharon I."/>
            <person name="Castelle C.J."/>
            <person name="Singh A."/>
            <person name="Wilkins M.J."/>
            <person name="Williams K.H."/>
            <person name="Banfield J.F."/>
        </authorList>
    </citation>
    <scope>NUCLEOTIDE SEQUENCE [LARGE SCALE GENOMIC DNA]</scope>
</reference>
<dbReference type="SUPFAM" id="SSF53335">
    <property type="entry name" value="S-adenosyl-L-methionine-dependent methyltransferases"/>
    <property type="match status" value="1"/>
</dbReference>
<dbReference type="Pfam" id="PF18135">
    <property type="entry name" value="Type_ISP_C"/>
    <property type="match status" value="1"/>
</dbReference>
<evidence type="ECO:0000256" key="1">
    <source>
        <dbReference type="ARBA" id="ARBA00011900"/>
    </source>
</evidence>